<dbReference type="InParanoid" id="G4TTI6"/>
<feature type="compositionally biased region" description="Basic and acidic residues" evidence="2">
    <location>
        <begin position="1"/>
        <end position="16"/>
    </location>
</feature>
<dbReference type="EMBL" id="CAFZ01000336">
    <property type="protein sequence ID" value="CCA74629.1"/>
    <property type="molecule type" value="Genomic_DNA"/>
</dbReference>
<protein>
    <submittedName>
        <fullName evidence="3">Uncharacterized protein</fullName>
    </submittedName>
</protein>
<dbReference type="HOGENOM" id="CLU_1116118_0_0_1"/>
<feature type="region of interest" description="Disordered" evidence="2">
    <location>
        <begin position="1"/>
        <end position="36"/>
    </location>
</feature>
<proteinExistence type="predicted"/>
<evidence type="ECO:0000313" key="3">
    <source>
        <dbReference type="EMBL" id="CCA74629.1"/>
    </source>
</evidence>
<dbReference type="Proteomes" id="UP000007148">
    <property type="component" value="Unassembled WGS sequence"/>
</dbReference>
<keyword evidence="1" id="KW-0175">Coiled coil</keyword>
<reference evidence="3 4" key="1">
    <citation type="journal article" date="2011" name="PLoS Pathog.">
        <title>Endophytic Life Strategies Decoded by Genome and Transcriptome Analyses of the Mutualistic Root Symbiont Piriformospora indica.</title>
        <authorList>
            <person name="Zuccaro A."/>
            <person name="Lahrmann U."/>
            <person name="Guldener U."/>
            <person name="Langen G."/>
            <person name="Pfiffi S."/>
            <person name="Biedenkopf D."/>
            <person name="Wong P."/>
            <person name="Samans B."/>
            <person name="Grimm C."/>
            <person name="Basiewicz M."/>
            <person name="Murat C."/>
            <person name="Martin F."/>
            <person name="Kogel K.H."/>
        </authorList>
    </citation>
    <scope>NUCLEOTIDE SEQUENCE [LARGE SCALE GENOMIC DNA]</scope>
    <source>
        <strain evidence="3 4">DSM 11827</strain>
    </source>
</reference>
<comment type="caution">
    <text evidence="3">The sequence shown here is derived from an EMBL/GenBank/DDBJ whole genome shotgun (WGS) entry which is preliminary data.</text>
</comment>
<name>G4TTI6_SERID</name>
<evidence type="ECO:0000313" key="4">
    <source>
        <dbReference type="Proteomes" id="UP000007148"/>
    </source>
</evidence>
<keyword evidence="4" id="KW-1185">Reference proteome</keyword>
<organism evidence="3 4">
    <name type="scientific">Serendipita indica (strain DSM 11827)</name>
    <name type="common">Root endophyte fungus</name>
    <name type="synonym">Piriformospora indica</name>
    <dbReference type="NCBI Taxonomy" id="1109443"/>
    <lineage>
        <taxon>Eukaryota</taxon>
        <taxon>Fungi</taxon>
        <taxon>Dikarya</taxon>
        <taxon>Basidiomycota</taxon>
        <taxon>Agaricomycotina</taxon>
        <taxon>Agaricomycetes</taxon>
        <taxon>Sebacinales</taxon>
        <taxon>Serendipitaceae</taxon>
        <taxon>Serendipita</taxon>
    </lineage>
</organism>
<accession>G4TTI6</accession>
<sequence>MSSLEECNHDVVEERLPAPPTIPAPSFRPSGHTNAGAQYGNDMMSVGSHTTQDNADAMEISYDFPWPRVTSLEVDEDAMSYTLDVGVDAMSMMEIDDNTMPVVISGEVTLPHPVGQDIENVDTVVEASGNSDTGPTLMLNSALAPLNSSASSADDEEQQIGTSEDGFHEIDNFEVISVLSSDPGTAPPLTPVSALVSPTSEASNIDDEERRIRVVEDTMARLNGVIEAATNRLSALEEHLARNVRDLQD</sequence>
<gene>
    <name evidence="3" type="ORF">PIIN_08581</name>
</gene>
<evidence type="ECO:0000256" key="1">
    <source>
        <dbReference type="SAM" id="Coils"/>
    </source>
</evidence>
<dbReference type="AlphaFoldDB" id="G4TTI6"/>
<evidence type="ECO:0000256" key="2">
    <source>
        <dbReference type="SAM" id="MobiDB-lite"/>
    </source>
</evidence>
<feature type="coiled-coil region" evidence="1">
    <location>
        <begin position="205"/>
        <end position="246"/>
    </location>
</feature>